<evidence type="ECO:0000313" key="1">
    <source>
        <dbReference type="EMBL" id="NLV07517.1"/>
    </source>
</evidence>
<reference evidence="1" key="1">
    <citation type="submission" date="2019-12" db="EMBL/GenBank/DDBJ databases">
        <title>The whole-genome sequencing of Haloarcula japonica strain pws8.</title>
        <authorList>
            <person name="Verma D.K."/>
            <person name="Gopal K."/>
            <person name="Prasad E.S."/>
        </authorList>
    </citation>
    <scope>NUCLEOTIDE SEQUENCE</scope>
    <source>
        <strain evidence="1">Pws8</strain>
    </source>
</reference>
<organism evidence="1 2">
    <name type="scientific">Haloarcula rubripromontorii</name>
    <dbReference type="NCBI Taxonomy" id="1705562"/>
    <lineage>
        <taxon>Archaea</taxon>
        <taxon>Methanobacteriati</taxon>
        <taxon>Methanobacteriota</taxon>
        <taxon>Stenosarchaea group</taxon>
        <taxon>Halobacteria</taxon>
        <taxon>Halobacteriales</taxon>
        <taxon>Haloarculaceae</taxon>
        <taxon>Haloarcula</taxon>
    </lineage>
</organism>
<name>A0A847U559_9EURY</name>
<dbReference type="Proteomes" id="UP000610611">
    <property type="component" value="Unassembled WGS sequence"/>
</dbReference>
<dbReference type="AlphaFoldDB" id="A0A847U559"/>
<accession>A0A847U559</accession>
<dbReference type="RefSeq" id="WP_170083957.1">
    <property type="nucleotide sequence ID" value="NZ_WOWB01000001.1"/>
</dbReference>
<comment type="caution">
    <text evidence="1">The sequence shown here is derived from an EMBL/GenBank/DDBJ whole genome shotgun (WGS) entry which is preliminary data.</text>
</comment>
<sequence length="47" mass="5367">MLTATEYPMGERYWFIELGVIDERVPDALSTTESPTGERVDCCVNDR</sequence>
<proteinExistence type="predicted"/>
<evidence type="ECO:0000313" key="2">
    <source>
        <dbReference type="Proteomes" id="UP000610611"/>
    </source>
</evidence>
<gene>
    <name evidence="1" type="ORF">GOC83_15385</name>
</gene>
<dbReference type="EMBL" id="WOWB01000001">
    <property type="protein sequence ID" value="NLV07517.1"/>
    <property type="molecule type" value="Genomic_DNA"/>
</dbReference>
<protein>
    <submittedName>
        <fullName evidence="1">Uncharacterized protein</fullName>
    </submittedName>
</protein>